<keyword evidence="4 7" id="KW-0665">Pyrimidine biosynthesis</keyword>
<dbReference type="Proteomes" id="UP001291999">
    <property type="component" value="Unassembled WGS sequence"/>
</dbReference>
<evidence type="ECO:0000256" key="5">
    <source>
        <dbReference type="ARBA" id="ARBA00023239"/>
    </source>
</evidence>
<dbReference type="Pfam" id="PF00215">
    <property type="entry name" value="OMPdecase"/>
    <property type="match status" value="1"/>
</dbReference>
<keyword evidence="5 7" id="KW-0456">Lyase</keyword>
<proteinExistence type="inferred from homology"/>
<evidence type="ECO:0000256" key="6">
    <source>
        <dbReference type="ARBA" id="ARBA00049157"/>
    </source>
</evidence>
<comment type="similarity">
    <text evidence="2 7">Belongs to the OMP decarboxylase family. Type 2 subfamily.</text>
</comment>
<evidence type="ECO:0000256" key="1">
    <source>
        <dbReference type="ARBA" id="ARBA00004861"/>
    </source>
</evidence>
<dbReference type="HAMAP" id="MF_01215">
    <property type="entry name" value="OMPdecase_type2"/>
    <property type="match status" value="1"/>
</dbReference>
<reference evidence="9 10" key="1">
    <citation type="submission" date="2023-11" db="EMBL/GenBank/DDBJ databases">
        <title>Novel species in genus Nocardioides.</title>
        <authorList>
            <person name="Zhou H."/>
        </authorList>
    </citation>
    <scope>NUCLEOTIDE SEQUENCE [LARGE SCALE GENOMIC DNA]</scope>
    <source>
        <strain evidence="9 10">S-58</strain>
    </source>
</reference>
<dbReference type="Gene3D" id="3.20.20.70">
    <property type="entry name" value="Aldolase class I"/>
    <property type="match status" value="1"/>
</dbReference>
<comment type="catalytic activity">
    <reaction evidence="6 7">
        <text>orotidine 5'-phosphate + H(+) = UMP + CO2</text>
        <dbReference type="Rhea" id="RHEA:11596"/>
        <dbReference type="ChEBI" id="CHEBI:15378"/>
        <dbReference type="ChEBI" id="CHEBI:16526"/>
        <dbReference type="ChEBI" id="CHEBI:57538"/>
        <dbReference type="ChEBI" id="CHEBI:57865"/>
        <dbReference type="EC" id="4.1.1.23"/>
    </reaction>
</comment>
<dbReference type="GO" id="GO:0004590">
    <property type="term" value="F:orotidine-5'-phosphate decarboxylase activity"/>
    <property type="evidence" value="ECO:0007669"/>
    <property type="project" value="UniProtKB-EC"/>
</dbReference>
<evidence type="ECO:0000256" key="7">
    <source>
        <dbReference type="HAMAP-Rule" id="MF_01215"/>
    </source>
</evidence>
<evidence type="ECO:0000259" key="8">
    <source>
        <dbReference type="SMART" id="SM00934"/>
    </source>
</evidence>
<comment type="pathway">
    <text evidence="1 7">Pyrimidine metabolism; UMP biosynthesis via de novo pathway; UMP from orotate: step 2/2.</text>
</comment>
<organism evidence="9 10">
    <name type="scientific">Nocardioides renjunii</name>
    <dbReference type="NCBI Taxonomy" id="3095075"/>
    <lineage>
        <taxon>Bacteria</taxon>
        <taxon>Bacillati</taxon>
        <taxon>Actinomycetota</taxon>
        <taxon>Actinomycetes</taxon>
        <taxon>Propionibacteriales</taxon>
        <taxon>Nocardioidaceae</taxon>
        <taxon>Nocardioides</taxon>
    </lineage>
</organism>
<protein>
    <recommendedName>
        <fullName evidence="7">Orotidine 5'-phosphate decarboxylase</fullName>
        <ecNumber evidence="7">4.1.1.23</ecNumber>
    </recommendedName>
    <alternativeName>
        <fullName evidence="7">OMP decarboxylase</fullName>
        <shortName evidence="7">OMPDCase</shortName>
        <shortName evidence="7">OMPdecase</shortName>
    </alternativeName>
</protein>
<name>A0ABU5KAT8_9ACTN</name>
<keyword evidence="3 7" id="KW-0210">Decarboxylase</keyword>
<dbReference type="InterPro" id="IPR011995">
    <property type="entry name" value="OMPdecase_type-2"/>
</dbReference>
<dbReference type="SMART" id="SM00934">
    <property type="entry name" value="OMPdecase"/>
    <property type="match status" value="1"/>
</dbReference>
<dbReference type="InterPro" id="IPR011060">
    <property type="entry name" value="RibuloseP-bd_barrel"/>
</dbReference>
<evidence type="ECO:0000256" key="3">
    <source>
        <dbReference type="ARBA" id="ARBA00022793"/>
    </source>
</evidence>
<keyword evidence="10" id="KW-1185">Reference proteome</keyword>
<dbReference type="PANTHER" id="PTHR43375:SF1">
    <property type="entry name" value="OROTIDINE 5'-PHOSPHATE DECARBOXYLASE"/>
    <property type="match status" value="1"/>
</dbReference>
<dbReference type="EMBL" id="JAXQPW010000002">
    <property type="protein sequence ID" value="MDZ5662006.1"/>
    <property type="molecule type" value="Genomic_DNA"/>
</dbReference>
<dbReference type="PANTHER" id="PTHR43375">
    <property type="entry name" value="OROTIDINE 5'-PHOSPHATE DECARBOXYLASE"/>
    <property type="match status" value="1"/>
</dbReference>
<dbReference type="InterPro" id="IPR001754">
    <property type="entry name" value="OMPdeCOase_dom"/>
</dbReference>
<dbReference type="CDD" id="cd04725">
    <property type="entry name" value="OMP_decarboxylase_like"/>
    <property type="match status" value="1"/>
</dbReference>
<accession>A0ABU5KAT8</accession>
<dbReference type="RefSeq" id="WP_322424162.1">
    <property type="nucleotide sequence ID" value="NZ_JAXQPW010000002.1"/>
</dbReference>
<dbReference type="NCBIfam" id="TIGR02127">
    <property type="entry name" value="pyrF_sub2"/>
    <property type="match status" value="1"/>
</dbReference>
<evidence type="ECO:0000313" key="10">
    <source>
        <dbReference type="Proteomes" id="UP001291999"/>
    </source>
</evidence>
<feature type="active site" description="Proton donor" evidence="7">
    <location>
        <position position="96"/>
    </location>
</feature>
<evidence type="ECO:0000256" key="4">
    <source>
        <dbReference type="ARBA" id="ARBA00022975"/>
    </source>
</evidence>
<gene>
    <name evidence="7 9" type="primary">pyrF</name>
    <name evidence="9" type="ORF">SFC79_09560</name>
</gene>
<evidence type="ECO:0000313" key="9">
    <source>
        <dbReference type="EMBL" id="MDZ5662006.1"/>
    </source>
</evidence>
<comment type="caution">
    <text evidence="9">The sequence shown here is derived from an EMBL/GenBank/DDBJ whole genome shotgun (WGS) entry which is preliminary data.</text>
</comment>
<dbReference type="InterPro" id="IPR013785">
    <property type="entry name" value="Aldolase_TIM"/>
</dbReference>
<dbReference type="EC" id="4.1.1.23" evidence="7"/>
<sequence length="274" mass="28385">MTPFGTRLARAVDQRGRFCVGIDPHAALLQEWGLSDDVASLERFALTVVEAVAPVVSVVKPQSAFYERFGSRGVAVLERVVAESRDAGALVLLDVKRGDIGSTSQAYADAYLDPSSPLAADAITASPFLGFGSLDPMVEACHEHGAGLFVLALTSNKEGPEVQRARAEHGTVAGTVLAHLRALNAGADPVGSFGAVVGATIADHDEDLDINGPFLVPGYGAQGGTTDDLARVFGAAARWALPSSSREVLRAGPDVTALRDAALRGNDAVRSLGA</sequence>
<dbReference type="SUPFAM" id="SSF51366">
    <property type="entry name" value="Ribulose-phoshate binding barrel"/>
    <property type="match status" value="1"/>
</dbReference>
<evidence type="ECO:0000256" key="2">
    <source>
        <dbReference type="ARBA" id="ARBA00008847"/>
    </source>
</evidence>
<feature type="domain" description="Orotidine 5'-phosphate decarboxylase" evidence="8">
    <location>
        <begin position="17"/>
        <end position="261"/>
    </location>
</feature>